<dbReference type="Gene3D" id="3.10.450.50">
    <property type="match status" value="1"/>
</dbReference>
<dbReference type="InterPro" id="IPR027843">
    <property type="entry name" value="DUF4440"/>
</dbReference>
<dbReference type="InterPro" id="IPR032710">
    <property type="entry name" value="NTF2-like_dom_sf"/>
</dbReference>
<keyword evidence="3" id="KW-1185">Reference proteome</keyword>
<evidence type="ECO:0000313" key="3">
    <source>
        <dbReference type="Proteomes" id="UP001255246"/>
    </source>
</evidence>
<sequence length="163" mass="19024">MKLNRNTWFLITTISLIISCGKENKSMRQAEIKSFETEEHKKKLHYLKEVLWPKAYSQQDTILLDKILDDSFELIDNNGNRSNKKDELVWIAKNAIKHDSFRYEIKRSDIYQNGTCVIAGTGHIYNDTVHNKYQSSNVLVYRDSIWKAILSHVSGFKKIKNGN</sequence>
<evidence type="ECO:0000313" key="2">
    <source>
        <dbReference type="EMBL" id="MDT0608253.1"/>
    </source>
</evidence>
<organism evidence="2 3">
    <name type="scientific">Croceitalea rosinachiae</name>
    <dbReference type="NCBI Taxonomy" id="3075596"/>
    <lineage>
        <taxon>Bacteria</taxon>
        <taxon>Pseudomonadati</taxon>
        <taxon>Bacteroidota</taxon>
        <taxon>Flavobacteriia</taxon>
        <taxon>Flavobacteriales</taxon>
        <taxon>Flavobacteriaceae</taxon>
        <taxon>Croceitalea</taxon>
    </lineage>
</organism>
<comment type="caution">
    <text evidence="2">The sequence shown here is derived from an EMBL/GenBank/DDBJ whole genome shotgun (WGS) entry which is preliminary data.</text>
</comment>
<dbReference type="SUPFAM" id="SSF54427">
    <property type="entry name" value="NTF2-like"/>
    <property type="match status" value="1"/>
</dbReference>
<protein>
    <submittedName>
        <fullName evidence="2">DUF4440 domain-containing protein</fullName>
    </submittedName>
</protein>
<proteinExistence type="predicted"/>
<dbReference type="EMBL" id="JAVRHR010000003">
    <property type="protein sequence ID" value="MDT0608253.1"/>
    <property type="molecule type" value="Genomic_DNA"/>
</dbReference>
<feature type="domain" description="DUF4440" evidence="1">
    <location>
        <begin position="52"/>
        <end position="147"/>
    </location>
</feature>
<dbReference type="Proteomes" id="UP001255246">
    <property type="component" value="Unassembled WGS sequence"/>
</dbReference>
<reference evidence="2 3" key="1">
    <citation type="submission" date="2023-09" db="EMBL/GenBank/DDBJ databases">
        <authorList>
            <person name="Rey-Velasco X."/>
        </authorList>
    </citation>
    <scope>NUCLEOTIDE SEQUENCE [LARGE SCALE GENOMIC DNA]</scope>
    <source>
        <strain evidence="2 3">F388</strain>
    </source>
</reference>
<name>A0ABU3AEA9_9FLAO</name>
<dbReference type="RefSeq" id="WP_311352814.1">
    <property type="nucleotide sequence ID" value="NZ_JAVRHR010000003.1"/>
</dbReference>
<dbReference type="Pfam" id="PF14534">
    <property type="entry name" value="DUF4440"/>
    <property type="match status" value="1"/>
</dbReference>
<gene>
    <name evidence="2" type="ORF">RM706_14495</name>
</gene>
<dbReference type="PROSITE" id="PS51257">
    <property type="entry name" value="PROKAR_LIPOPROTEIN"/>
    <property type="match status" value="1"/>
</dbReference>
<evidence type="ECO:0000259" key="1">
    <source>
        <dbReference type="Pfam" id="PF14534"/>
    </source>
</evidence>
<accession>A0ABU3AEA9</accession>